<evidence type="ECO:0008006" key="3">
    <source>
        <dbReference type="Google" id="ProtNLM"/>
    </source>
</evidence>
<keyword evidence="2" id="KW-1185">Reference proteome</keyword>
<dbReference type="InterPro" id="IPR052050">
    <property type="entry name" value="SecEffector_AnkRepeat"/>
</dbReference>
<dbReference type="Proteomes" id="UP001438707">
    <property type="component" value="Unassembled WGS sequence"/>
</dbReference>
<name>A0AAW1QJA3_9CHLO</name>
<dbReference type="PANTHER" id="PTHR46586:SF3">
    <property type="entry name" value="ANKYRIN REPEAT-CONTAINING PROTEIN"/>
    <property type="match status" value="1"/>
</dbReference>
<evidence type="ECO:0000313" key="2">
    <source>
        <dbReference type="Proteomes" id="UP001438707"/>
    </source>
</evidence>
<dbReference type="SUPFAM" id="SSF140860">
    <property type="entry name" value="Pseudo ankyrin repeat-like"/>
    <property type="match status" value="1"/>
</dbReference>
<dbReference type="InterPro" id="IPR036770">
    <property type="entry name" value="Ankyrin_rpt-contain_sf"/>
</dbReference>
<dbReference type="PANTHER" id="PTHR46586">
    <property type="entry name" value="ANKYRIN REPEAT-CONTAINING PROTEIN"/>
    <property type="match status" value="1"/>
</dbReference>
<dbReference type="EMBL" id="JALJOS010000037">
    <property type="protein sequence ID" value="KAK9821535.1"/>
    <property type="molecule type" value="Genomic_DNA"/>
</dbReference>
<gene>
    <name evidence="1" type="ORF">WJX74_008729</name>
</gene>
<dbReference type="Gene3D" id="1.25.40.20">
    <property type="entry name" value="Ankyrin repeat-containing domain"/>
    <property type="match status" value="1"/>
</dbReference>
<accession>A0AAW1QJA3</accession>
<evidence type="ECO:0000313" key="1">
    <source>
        <dbReference type="EMBL" id="KAK9821535.1"/>
    </source>
</evidence>
<dbReference type="AlphaFoldDB" id="A0AAW1QJA3"/>
<reference evidence="1 2" key="1">
    <citation type="journal article" date="2024" name="Nat. Commun.">
        <title>Phylogenomics reveals the evolutionary origins of lichenization in chlorophyte algae.</title>
        <authorList>
            <person name="Puginier C."/>
            <person name="Libourel C."/>
            <person name="Otte J."/>
            <person name="Skaloud P."/>
            <person name="Haon M."/>
            <person name="Grisel S."/>
            <person name="Petersen M."/>
            <person name="Berrin J.G."/>
            <person name="Delaux P.M."/>
            <person name="Dal Grande F."/>
            <person name="Keller J."/>
        </authorList>
    </citation>
    <scope>NUCLEOTIDE SEQUENCE [LARGE SCALE GENOMIC DNA]</scope>
    <source>
        <strain evidence="1 2">SAG 2145</strain>
    </source>
</reference>
<protein>
    <recommendedName>
        <fullName evidence="3">Ankyrin repeat domain-containing protein</fullName>
    </recommendedName>
</protein>
<organism evidence="1 2">
    <name type="scientific">Apatococcus lobatus</name>
    <dbReference type="NCBI Taxonomy" id="904363"/>
    <lineage>
        <taxon>Eukaryota</taxon>
        <taxon>Viridiplantae</taxon>
        <taxon>Chlorophyta</taxon>
        <taxon>core chlorophytes</taxon>
        <taxon>Trebouxiophyceae</taxon>
        <taxon>Chlorellales</taxon>
        <taxon>Chlorellaceae</taxon>
        <taxon>Apatococcus</taxon>
    </lineage>
</organism>
<sequence>MDARMCVSAASRGSLQDLKDLRSQQPPCPWDQRTCTAAARKGHLAILQHLRSCNPPCPWTAEVCTAAAAAGHLELLQWAISQQCDWNEEAFEQAWENRQWPIVDWLRAQNASLCPLDTHKAAYAARQGDIERLAWLKQEGLHFAPAHITAALNSRQYTAFDWLSEHATVDGMQSEEQAPAAKISVHDLAQEASSGRFSDASKRSARAGCQVLVRVLEQLPLDDLCTKEVADAVATAGHVSAMQWLVEHQNSPAWGASTCAAAALAGHIPMLQLLRSQGSLPLSGPDSTVRQLCTPKVGWYWNACWLEGNCLGTHQGLIALTG</sequence>
<comment type="caution">
    <text evidence="1">The sequence shown here is derived from an EMBL/GenBank/DDBJ whole genome shotgun (WGS) entry which is preliminary data.</text>
</comment>
<proteinExistence type="predicted"/>